<name>A0A6H5H658_9HEMI</name>
<reference evidence="1 2" key="1">
    <citation type="submission" date="2020-02" db="EMBL/GenBank/DDBJ databases">
        <authorList>
            <person name="Ferguson B K."/>
        </authorList>
    </citation>
    <scope>NUCLEOTIDE SEQUENCE [LARGE SCALE GENOMIC DNA]</scope>
</reference>
<sequence length="108" mass="12609">MNGEDISQDSLHELEELSKAIVKHELVLNVVRRVAAHDYDRLSEEDLATALLALYPNVEGEEDLDLTKDEMRSTFESRRTREIPRLKEMVEDELRREFELLALLEKEA</sequence>
<evidence type="ECO:0000313" key="2">
    <source>
        <dbReference type="Proteomes" id="UP000479000"/>
    </source>
</evidence>
<feature type="non-terminal residue" evidence="1">
    <location>
        <position position="108"/>
    </location>
</feature>
<keyword evidence="2" id="KW-1185">Reference proteome</keyword>
<organism evidence="1 2">
    <name type="scientific">Nesidiocoris tenuis</name>
    <dbReference type="NCBI Taxonomy" id="355587"/>
    <lineage>
        <taxon>Eukaryota</taxon>
        <taxon>Metazoa</taxon>
        <taxon>Ecdysozoa</taxon>
        <taxon>Arthropoda</taxon>
        <taxon>Hexapoda</taxon>
        <taxon>Insecta</taxon>
        <taxon>Pterygota</taxon>
        <taxon>Neoptera</taxon>
        <taxon>Paraneoptera</taxon>
        <taxon>Hemiptera</taxon>
        <taxon>Heteroptera</taxon>
        <taxon>Panheteroptera</taxon>
        <taxon>Cimicomorpha</taxon>
        <taxon>Miridae</taxon>
        <taxon>Dicyphina</taxon>
        <taxon>Nesidiocoris</taxon>
    </lineage>
</organism>
<dbReference type="EMBL" id="CADCXU010023489">
    <property type="protein sequence ID" value="CAB0010952.1"/>
    <property type="molecule type" value="Genomic_DNA"/>
</dbReference>
<dbReference type="AlphaFoldDB" id="A0A6H5H658"/>
<gene>
    <name evidence="1" type="ORF">NTEN_LOCUS15945</name>
</gene>
<accession>A0A6H5H658</accession>
<dbReference type="Proteomes" id="UP000479000">
    <property type="component" value="Unassembled WGS sequence"/>
</dbReference>
<proteinExistence type="predicted"/>
<protein>
    <submittedName>
        <fullName evidence="1">Uncharacterized protein</fullName>
    </submittedName>
</protein>
<evidence type="ECO:0000313" key="1">
    <source>
        <dbReference type="EMBL" id="CAB0010952.1"/>
    </source>
</evidence>